<dbReference type="InterPro" id="IPR037257">
    <property type="entry name" value="T2SS_E_N_sf"/>
</dbReference>
<name>A0A518C0J9_9BACT</name>
<organism evidence="2 3">
    <name type="scientific">Mucisphaera calidilacus</name>
    <dbReference type="NCBI Taxonomy" id="2527982"/>
    <lineage>
        <taxon>Bacteria</taxon>
        <taxon>Pseudomonadati</taxon>
        <taxon>Planctomycetota</taxon>
        <taxon>Phycisphaerae</taxon>
        <taxon>Phycisphaerales</taxon>
        <taxon>Phycisphaeraceae</taxon>
        <taxon>Mucisphaera</taxon>
    </lineage>
</organism>
<evidence type="ECO:0000313" key="3">
    <source>
        <dbReference type="Proteomes" id="UP000320386"/>
    </source>
</evidence>
<evidence type="ECO:0000259" key="1">
    <source>
        <dbReference type="Pfam" id="PF05157"/>
    </source>
</evidence>
<proteinExistence type="predicted"/>
<dbReference type="Proteomes" id="UP000320386">
    <property type="component" value="Chromosome"/>
</dbReference>
<feature type="domain" description="Type II secretion system protein GspE N-terminal" evidence="1">
    <location>
        <begin position="78"/>
        <end position="159"/>
    </location>
</feature>
<protein>
    <submittedName>
        <fullName evidence="2">Bacteriophage N4 adsorption protein B</fullName>
    </submittedName>
</protein>
<gene>
    <name evidence="2" type="ORF">Pan265_26040</name>
</gene>
<dbReference type="InterPro" id="IPR007831">
    <property type="entry name" value="T2SS_GspE_N"/>
</dbReference>
<reference evidence="2 3" key="1">
    <citation type="submission" date="2019-02" db="EMBL/GenBank/DDBJ databases">
        <title>Deep-cultivation of Planctomycetes and their phenomic and genomic characterization uncovers novel biology.</title>
        <authorList>
            <person name="Wiegand S."/>
            <person name="Jogler M."/>
            <person name="Boedeker C."/>
            <person name="Pinto D."/>
            <person name="Vollmers J."/>
            <person name="Rivas-Marin E."/>
            <person name="Kohn T."/>
            <person name="Peeters S.H."/>
            <person name="Heuer A."/>
            <person name="Rast P."/>
            <person name="Oberbeckmann S."/>
            <person name="Bunk B."/>
            <person name="Jeske O."/>
            <person name="Meyerdierks A."/>
            <person name="Storesund J.E."/>
            <person name="Kallscheuer N."/>
            <person name="Luecker S."/>
            <person name="Lage O.M."/>
            <person name="Pohl T."/>
            <person name="Merkel B.J."/>
            <person name="Hornburger P."/>
            <person name="Mueller R.-W."/>
            <person name="Bruemmer F."/>
            <person name="Labrenz M."/>
            <person name="Spormann A.M."/>
            <person name="Op den Camp H."/>
            <person name="Overmann J."/>
            <person name="Amann R."/>
            <person name="Jetten M.S.M."/>
            <person name="Mascher T."/>
            <person name="Medema M.H."/>
            <person name="Devos D.P."/>
            <person name="Kaster A.-K."/>
            <person name="Ovreas L."/>
            <person name="Rohde M."/>
            <person name="Galperin M.Y."/>
            <person name="Jogler C."/>
        </authorList>
    </citation>
    <scope>NUCLEOTIDE SEQUENCE [LARGE SCALE GENOMIC DNA]</scope>
    <source>
        <strain evidence="2 3">Pan265</strain>
    </source>
</reference>
<dbReference type="OrthoDB" id="278032at2"/>
<evidence type="ECO:0000313" key="2">
    <source>
        <dbReference type="EMBL" id="QDU72730.1"/>
    </source>
</evidence>
<sequence length="174" mass="20014">MTSPQDPSDAGQPRQGMRIGEILLERGLLSEQQVFEITQAQKKQPLPFGVLAERMFDVTLESIEQAWIEQYHRFTGTLDLSTVSFDTEALKLINRRQAWQFEILPVRFEADGQLLIAASRSRLARAVTFAARRIDQEVFLRISESDQLRAFLRQHFPMPEVSEELLEQARRLAG</sequence>
<dbReference type="EMBL" id="CP036280">
    <property type="protein sequence ID" value="QDU72730.1"/>
    <property type="molecule type" value="Genomic_DNA"/>
</dbReference>
<keyword evidence="3" id="KW-1185">Reference proteome</keyword>
<dbReference type="KEGG" id="mcad:Pan265_26040"/>
<dbReference type="AlphaFoldDB" id="A0A518C0J9"/>
<accession>A0A518C0J9</accession>
<dbReference type="SUPFAM" id="SSF160246">
    <property type="entry name" value="EspE N-terminal domain-like"/>
    <property type="match status" value="1"/>
</dbReference>
<dbReference type="Pfam" id="PF05157">
    <property type="entry name" value="MshEN"/>
    <property type="match status" value="1"/>
</dbReference>
<dbReference type="RefSeq" id="WP_145446892.1">
    <property type="nucleotide sequence ID" value="NZ_CP036280.1"/>
</dbReference>